<dbReference type="EMBL" id="HF680312">
    <property type="protein sequence ID" value="CCU71759.1"/>
    <property type="molecule type" value="Genomic_DNA"/>
</dbReference>
<dbReference type="HOGENOM" id="CLU_1348162_0_0_6"/>
<dbReference type="Pfam" id="PF14412">
    <property type="entry name" value="AHH"/>
    <property type="match status" value="1"/>
</dbReference>
<organism evidence="1 2">
    <name type="scientific">Thalassolituus oleivorans MIL-1</name>
    <dbReference type="NCBI Taxonomy" id="1298593"/>
    <lineage>
        <taxon>Bacteria</taxon>
        <taxon>Pseudomonadati</taxon>
        <taxon>Pseudomonadota</taxon>
        <taxon>Gammaproteobacteria</taxon>
        <taxon>Oceanospirillales</taxon>
        <taxon>Oceanospirillaceae</taxon>
        <taxon>Thalassolituus</taxon>
    </lineage>
</organism>
<dbReference type="InterPro" id="IPR032871">
    <property type="entry name" value="AHH_dom_containing"/>
</dbReference>
<dbReference type="AlphaFoldDB" id="M5E2E1"/>
<proteinExistence type="predicted"/>
<dbReference type="KEGG" id="tol:TOL_1334"/>
<dbReference type="eggNOG" id="ENOG50334W5">
    <property type="taxonomic scope" value="Bacteria"/>
</dbReference>
<accession>M5E2E1</accession>
<sequence length="210" mass="24100">MEQVMRDPEYLEVDELDFRLGLTQLLTVNGRLDQETNRLIAEVITETKVRAMKEALSQYVGQGVHMTQSELMAEEHKSERLGRFLETVQYVRPDSNFEAHAIVSGGHARAIAAREILAQYQLRIDDPTNGVWLPNFKKNLSGYPDFNYAHRPLHRKIYYLNITSCLEQAMSSAHARVILRRIAQGIIVGTFPIDRRLKRKEVMEVSNGAF</sequence>
<keyword evidence="2" id="KW-1185">Reference proteome</keyword>
<reference evidence="1 2" key="1">
    <citation type="journal article" date="2013" name="Genome Announc.">
        <title>Genome Sequence of Thalassolituus oleivorans MIL-1 (DSM 14913T).</title>
        <authorList>
            <person name="Golyshin P.N."/>
            <person name="Werner J."/>
            <person name="Chernikova T.N."/>
            <person name="Tran H."/>
            <person name="Ferrer M."/>
            <person name="Yakimov M.M."/>
            <person name="Teeling H."/>
            <person name="Golyshina O.V."/>
        </authorList>
    </citation>
    <scope>NUCLEOTIDE SEQUENCE [LARGE SCALE GENOMIC DNA]</scope>
    <source>
        <strain evidence="1 2">MIL-1</strain>
    </source>
</reference>
<name>M5E2E1_9GAMM</name>
<evidence type="ECO:0000313" key="2">
    <source>
        <dbReference type="Proteomes" id="UP000011866"/>
    </source>
</evidence>
<protein>
    <submittedName>
        <fullName evidence="1">Uncharacterized protein</fullName>
    </submittedName>
</protein>
<gene>
    <name evidence="1" type="ORF">TOL_1334</name>
</gene>
<evidence type="ECO:0000313" key="1">
    <source>
        <dbReference type="EMBL" id="CCU71759.1"/>
    </source>
</evidence>
<dbReference type="Proteomes" id="UP000011866">
    <property type="component" value="Chromosome"/>
</dbReference>